<evidence type="ECO:0000256" key="3">
    <source>
        <dbReference type="ARBA" id="ARBA00004613"/>
    </source>
</evidence>
<evidence type="ECO:0000256" key="2">
    <source>
        <dbReference type="ARBA" id="ARBA00003969"/>
    </source>
</evidence>
<dbReference type="PRINTS" id="PR00740">
    <property type="entry name" value="GLHYDRLASE27"/>
</dbReference>
<gene>
    <name evidence="13" type="ORF">FKW77_008431</name>
</gene>
<dbReference type="PROSITE" id="PS00512">
    <property type="entry name" value="ALPHA_GALACTOSIDASE"/>
    <property type="match status" value="1"/>
</dbReference>
<dbReference type="SUPFAM" id="SSF51011">
    <property type="entry name" value="Glycosyl hydrolase domain"/>
    <property type="match status" value="1"/>
</dbReference>
<dbReference type="OrthoDB" id="5795902at2759"/>
<name>A0A517LCR6_9PEZI</name>
<dbReference type="GO" id="GO:0004557">
    <property type="term" value="F:alpha-galactosidase activity"/>
    <property type="evidence" value="ECO:0007669"/>
    <property type="project" value="UniProtKB-EC"/>
</dbReference>
<evidence type="ECO:0000256" key="1">
    <source>
        <dbReference type="ARBA" id="ARBA00001255"/>
    </source>
</evidence>
<dbReference type="CDD" id="cd14792">
    <property type="entry name" value="GH27"/>
    <property type="match status" value="1"/>
</dbReference>
<dbReference type="InterPro" id="IPR002241">
    <property type="entry name" value="Glyco_hydro_27"/>
</dbReference>
<dbReference type="InterPro" id="IPR013780">
    <property type="entry name" value="Glyco_hydro_b"/>
</dbReference>
<dbReference type="STRING" id="50376.A0A517LCR6"/>
<keyword evidence="5" id="KW-0964">Secreted</keyword>
<keyword evidence="10" id="KW-1015">Disulfide bond</keyword>
<evidence type="ECO:0000256" key="4">
    <source>
        <dbReference type="ARBA" id="ARBA00009743"/>
    </source>
</evidence>
<sequence length="445" mass="49874">MSRPLLLLIIAPAVLALENKWGVGRLPALGWNSWNAYRCSITEAQFLSAAEKMVSLGLKDAGYEYVNIDDCWSIKEGRSNITGRIQVDLTKFPSGIDGLAKKIHDMGLKIGIYSSAGEVTCQKYPASLGHEEIDVKTWSDMGIDYLKYDNCGVPPAQLDECKYCLQLNATGDMCKVAKIEEWETTDQIPREVRYCPQGYDYNKSATYQRFTRMRDAVAKSERPILFSLCQWGQANVNTWGNATGQSWRTTEDIRPFWKSVKQILNNHSFTLNYVNFWGHGDADMLEVGNGGLSLAEERTHFSLWAAMKSPLLIGTDLAKLRPESVEILKNKYLLAFNQDNVVGEPAKPYKWGTNPNWTFNDTFPAEYWSGNSQQGVLTLVINTGESSMVKRVDFAEVPELKANGTYRAFNVWSERDEGCFTGGIDRTIDAHDTSVLILKEGCTGA</sequence>
<dbReference type="AlphaFoldDB" id="A0A517LCR6"/>
<keyword evidence="7 10" id="KW-0378">Hydrolase</keyword>
<dbReference type="PANTHER" id="PTHR11452:SF61">
    <property type="entry name" value="ALPHA-GALACTOSIDASE B-RELATED"/>
    <property type="match status" value="1"/>
</dbReference>
<proteinExistence type="inferred from homology"/>
<evidence type="ECO:0000259" key="12">
    <source>
        <dbReference type="Pfam" id="PF17801"/>
    </source>
</evidence>
<evidence type="ECO:0000256" key="10">
    <source>
        <dbReference type="RuleBase" id="RU361168"/>
    </source>
</evidence>
<dbReference type="PANTHER" id="PTHR11452">
    <property type="entry name" value="ALPHA-GALACTOSIDASE/ALPHA-N-ACETYLGALACTOSAMINIDASE"/>
    <property type="match status" value="1"/>
</dbReference>
<evidence type="ECO:0000256" key="11">
    <source>
        <dbReference type="SAM" id="SignalP"/>
    </source>
</evidence>
<feature type="domain" description="Alpha galactosidase C-terminal" evidence="12">
    <location>
        <begin position="364"/>
        <end position="438"/>
    </location>
</feature>
<keyword evidence="8" id="KW-0325">Glycoprotein</keyword>
<dbReference type="InterPro" id="IPR013785">
    <property type="entry name" value="Aldolase_TIM"/>
</dbReference>
<dbReference type="Pfam" id="PF17801">
    <property type="entry name" value="Melibiase_C"/>
    <property type="match status" value="1"/>
</dbReference>
<evidence type="ECO:0000256" key="5">
    <source>
        <dbReference type="ARBA" id="ARBA00022525"/>
    </source>
</evidence>
<dbReference type="Gene3D" id="3.20.20.70">
    <property type="entry name" value="Aldolase class I"/>
    <property type="match status" value="1"/>
</dbReference>
<comment type="function">
    <text evidence="2">Hydrolyzes a variety of simple alpha-D-galactoside as well as more complex molecules such as oligosaccharides and polysaccharides.</text>
</comment>
<dbReference type="GO" id="GO:0005576">
    <property type="term" value="C:extracellular region"/>
    <property type="evidence" value="ECO:0007669"/>
    <property type="project" value="UniProtKB-SubCell"/>
</dbReference>
<dbReference type="Pfam" id="PF16499">
    <property type="entry name" value="Melibiase_2"/>
    <property type="match status" value="2"/>
</dbReference>
<keyword evidence="6 11" id="KW-0732">Signal</keyword>
<dbReference type="InterPro" id="IPR041233">
    <property type="entry name" value="Melibiase_C"/>
</dbReference>
<evidence type="ECO:0000256" key="8">
    <source>
        <dbReference type="ARBA" id="ARBA00023180"/>
    </source>
</evidence>
<evidence type="ECO:0000313" key="14">
    <source>
        <dbReference type="Proteomes" id="UP000316270"/>
    </source>
</evidence>
<evidence type="ECO:0000256" key="9">
    <source>
        <dbReference type="ARBA" id="ARBA00023295"/>
    </source>
</evidence>
<comment type="similarity">
    <text evidence="4 10">Belongs to the glycosyl hydrolase 27 family.</text>
</comment>
<feature type="signal peptide" evidence="11">
    <location>
        <begin position="1"/>
        <end position="16"/>
    </location>
</feature>
<accession>A0A517LCR6</accession>
<keyword evidence="14" id="KW-1185">Reference proteome</keyword>
<protein>
    <recommendedName>
        <fullName evidence="10">Alpha-galactosidase</fullName>
        <ecNumber evidence="10">3.2.1.22</ecNumber>
    </recommendedName>
    <alternativeName>
        <fullName evidence="10">Melibiase</fullName>
    </alternativeName>
</protein>
<dbReference type="SUPFAM" id="SSF51445">
    <property type="entry name" value="(Trans)glycosidases"/>
    <property type="match status" value="1"/>
</dbReference>
<dbReference type="Gene3D" id="2.60.40.1180">
    <property type="entry name" value="Golgi alpha-mannosidase II"/>
    <property type="match status" value="1"/>
</dbReference>
<dbReference type="EMBL" id="CP042193">
    <property type="protein sequence ID" value="QDS73423.1"/>
    <property type="molecule type" value="Genomic_DNA"/>
</dbReference>
<organism evidence="13 14">
    <name type="scientific">Venturia effusa</name>
    <dbReference type="NCBI Taxonomy" id="50376"/>
    <lineage>
        <taxon>Eukaryota</taxon>
        <taxon>Fungi</taxon>
        <taxon>Dikarya</taxon>
        <taxon>Ascomycota</taxon>
        <taxon>Pezizomycotina</taxon>
        <taxon>Dothideomycetes</taxon>
        <taxon>Pleosporomycetidae</taxon>
        <taxon>Venturiales</taxon>
        <taxon>Venturiaceae</taxon>
        <taxon>Venturia</taxon>
    </lineage>
</organism>
<dbReference type="GO" id="GO:0005975">
    <property type="term" value="P:carbohydrate metabolic process"/>
    <property type="evidence" value="ECO:0007669"/>
    <property type="project" value="InterPro"/>
</dbReference>
<dbReference type="EC" id="3.2.1.22" evidence="10"/>
<evidence type="ECO:0000256" key="6">
    <source>
        <dbReference type="ARBA" id="ARBA00022729"/>
    </source>
</evidence>
<comment type="subcellular location">
    <subcellularLocation>
        <location evidence="3">Secreted</location>
    </subcellularLocation>
</comment>
<evidence type="ECO:0000313" key="13">
    <source>
        <dbReference type="EMBL" id="QDS73423.1"/>
    </source>
</evidence>
<keyword evidence="9 10" id="KW-0326">Glycosidase</keyword>
<dbReference type="Proteomes" id="UP000316270">
    <property type="component" value="Chromosome 9"/>
</dbReference>
<dbReference type="InterPro" id="IPR000111">
    <property type="entry name" value="Glyco_hydro_27/36_CS"/>
</dbReference>
<comment type="catalytic activity">
    <reaction evidence="1 10">
        <text>Hydrolysis of terminal, non-reducing alpha-D-galactose residues in alpha-D-galactosides, including galactose oligosaccharides, galactomannans and galactolipids.</text>
        <dbReference type="EC" id="3.2.1.22"/>
    </reaction>
</comment>
<evidence type="ECO:0000256" key="7">
    <source>
        <dbReference type="ARBA" id="ARBA00022801"/>
    </source>
</evidence>
<reference evidence="13 14" key="1">
    <citation type="submission" date="2019-07" db="EMBL/GenBank/DDBJ databases">
        <title>Finished genome of Venturia effusa.</title>
        <authorList>
            <person name="Young C.A."/>
            <person name="Cox M.P."/>
            <person name="Ganley A.R.D."/>
            <person name="David W.J."/>
        </authorList>
    </citation>
    <scope>NUCLEOTIDE SEQUENCE [LARGE SCALE GENOMIC DNA]</scope>
    <source>
        <strain evidence="14">albino</strain>
    </source>
</reference>
<dbReference type="InterPro" id="IPR017853">
    <property type="entry name" value="GH"/>
</dbReference>
<feature type="chain" id="PRO_5022069508" description="Alpha-galactosidase" evidence="11">
    <location>
        <begin position="17"/>
        <end position="445"/>
    </location>
</feature>